<dbReference type="Proteomes" id="UP000794436">
    <property type="component" value="Unassembled WGS sequence"/>
</dbReference>
<accession>A0A8K1CTX6</accession>
<dbReference type="OrthoDB" id="68349at2759"/>
<sequence>MSNKAEVIAFDREKRVYKDAYVEHFRRVRHFPALATIGTGHAEGDSIILVQEPTQITPRNENEPKSLRSKFEDTPSRLLPTDPVEEMFQSTPPLALFKAQVMCRHTKARQERTERSPATSQSPESIHNSKYIHLTTAKSIFKPSSATEAKSAIERRVTYDGEEYRDNLPNGRSLVAPEGMPEWARNNPVAAKESVRNRTFFHLPPEGVIKADRKYTQEFIRQHVESYRVSRQHASWDHRS</sequence>
<organism evidence="2 3">
    <name type="scientific">Pythium oligandrum</name>
    <name type="common">Mycoparasitic fungus</name>
    <dbReference type="NCBI Taxonomy" id="41045"/>
    <lineage>
        <taxon>Eukaryota</taxon>
        <taxon>Sar</taxon>
        <taxon>Stramenopiles</taxon>
        <taxon>Oomycota</taxon>
        <taxon>Peronosporomycetes</taxon>
        <taxon>Pythiales</taxon>
        <taxon>Pythiaceae</taxon>
        <taxon>Pythium</taxon>
    </lineage>
</organism>
<keyword evidence="3" id="KW-1185">Reference proteome</keyword>
<evidence type="ECO:0000313" key="3">
    <source>
        <dbReference type="Proteomes" id="UP000794436"/>
    </source>
</evidence>
<evidence type="ECO:0000256" key="1">
    <source>
        <dbReference type="SAM" id="MobiDB-lite"/>
    </source>
</evidence>
<feature type="region of interest" description="Disordered" evidence="1">
    <location>
        <begin position="106"/>
        <end position="128"/>
    </location>
</feature>
<feature type="region of interest" description="Disordered" evidence="1">
    <location>
        <begin position="58"/>
        <end position="78"/>
    </location>
</feature>
<protein>
    <submittedName>
        <fullName evidence="2">Uncharacterized protein</fullName>
    </submittedName>
</protein>
<name>A0A8K1CTX6_PYTOL</name>
<proteinExistence type="predicted"/>
<dbReference type="EMBL" id="SPLM01000002">
    <property type="protein sequence ID" value="TMW68742.1"/>
    <property type="molecule type" value="Genomic_DNA"/>
</dbReference>
<feature type="compositionally biased region" description="Polar residues" evidence="1">
    <location>
        <begin position="116"/>
        <end position="128"/>
    </location>
</feature>
<comment type="caution">
    <text evidence="2">The sequence shown here is derived from an EMBL/GenBank/DDBJ whole genome shotgun (WGS) entry which is preliminary data.</text>
</comment>
<dbReference type="AlphaFoldDB" id="A0A8K1CTX6"/>
<gene>
    <name evidence="2" type="ORF">Poli38472_006210</name>
</gene>
<evidence type="ECO:0000313" key="2">
    <source>
        <dbReference type="EMBL" id="TMW68742.1"/>
    </source>
</evidence>
<feature type="compositionally biased region" description="Basic and acidic residues" evidence="1">
    <location>
        <begin position="60"/>
        <end position="75"/>
    </location>
</feature>
<reference evidence="2" key="1">
    <citation type="submission" date="2019-03" db="EMBL/GenBank/DDBJ databases">
        <title>Long read genome sequence of the mycoparasitic Pythium oligandrum ATCC 38472 isolated from sugarbeet rhizosphere.</title>
        <authorList>
            <person name="Gaulin E."/>
        </authorList>
    </citation>
    <scope>NUCLEOTIDE SEQUENCE</scope>
    <source>
        <strain evidence="2">ATCC 38472_TT</strain>
    </source>
</reference>